<organism evidence="1 2">
    <name type="scientific">Acaryochloris marina (strain MBIC 11017)</name>
    <dbReference type="NCBI Taxonomy" id="329726"/>
    <lineage>
        <taxon>Bacteria</taxon>
        <taxon>Bacillati</taxon>
        <taxon>Cyanobacteriota</taxon>
        <taxon>Cyanophyceae</taxon>
        <taxon>Acaryochloridales</taxon>
        <taxon>Acaryochloridaceae</taxon>
        <taxon>Acaryochloris</taxon>
    </lineage>
</organism>
<dbReference type="KEGG" id="amr:AM1_1148"/>
<dbReference type="STRING" id="329726.AM1_1148"/>
<protein>
    <submittedName>
        <fullName evidence="1">Uncharacterized protein</fullName>
    </submittedName>
</protein>
<proteinExistence type="predicted"/>
<accession>B0C2W9</accession>
<dbReference type="HOGENOM" id="CLU_3163335_0_0_3"/>
<dbReference type="EMBL" id="CP000828">
    <property type="protein sequence ID" value="ABW26185.1"/>
    <property type="molecule type" value="Genomic_DNA"/>
</dbReference>
<evidence type="ECO:0000313" key="1">
    <source>
        <dbReference type="EMBL" id="ABW26185.1"/>
    </source>
</evidence>
<dbReference type="AlphaFoldDB" id="B0C2W9"/>
<gene>
    <name evidence="1" type="ordered locus">AM1_1148</name>
</gene>
<evidence type="ECO:0000313" key="2">
    <source>
        <dbReference type="Proteomes" id="UP000000268"/>
    </source>
</evidence>
<dbReference type="Proteomes" id="UP000000268">
    <property type="component" value="Chromosome"/>
</dbReference>
<keyword evidence="2" id="KW-1185">Reference proteome</keyword>
<reference evidence="1 2" key="1">
    <citation type="journal article" date="2008" name="Proc. Natl. Acad. Sci. U.S.A.">
        <title>Niche adaptation and genome expansion in the chlorophyll d-producing cyanobacterium Acaryochloris marina.</title>
        <authorList>
            <person name="Swingley W.D."/>
            <person name="Chen M."/>
            <person name="Cheung P.C."/>
            <person name="Conrad A.L."/>
            <person name="Dejesa L.C."/>
            <person name="Hao J."/>
            <person name="Honchak B.M."/>
            <person name="Karbach L.E."/>
            <person name="Kurdoglu A."/>
            <person name="Lahiri S."/>
            <person name="Mastrian S.D."/>
            <person name="Miyashita H."/>
            <person name="Page L."/>
            <person name="Ramakrishna P."/>
            <person name="Satoh S."/>
            <person name="Sattley W.M."/>
            <person name="Shimada Y."/>
            <person name="Taylor H.L."/>
            <person name="Tomo T."/>
            <person name="Tsuchiya T."/>
            <person name="Wang Z.T."/>
            <person name="Raymond J."/>
            <person name="Mimuro M."/>
            <person name="Blankenship R.E."/>
            <person name="Touchman J.W."/>
        </authorList>
    </citation>
    <scope>NUCLEOTIDE SEQUENCE [LARGE SCALE GENOMIC DNA]</scope>
    <source>
        <strain evidence="2">MBIC 11017</strain>
    </source>
</reference>
<sequence length="47" mass="5568">MLAKCDHILHVNLSTELQHPYLSNITPLENLRFHSLKISQWHYQGIQ</sequence>
<name>B0C2W9_ACAM1</name>